<feature type="non-terminal residue" evidence="2">
    <location>
        <position position="608"/>
    </location>
</feature>
<evidence type="ECO:0000259" key="1">
    <source>
        <dbReference type="PROSITE" id="PS50075"/>
    </source>
</evidence>
<keyword evidence="3" id="KW-1185">Reference proteome</keyword>
<dbReference type="InterPro" id="IPR000873">
    <property type="entry name" value="AMP-dep_synth/lig_dom"/>
</dbReference>
<dbReference type="InterPro" id="IPR025110">
    <property type="entry name" value="AMP-bd_C"/>
</dbReference>
<dbReference type="Gene3D" id="3.40.50.980">
    <property type="match status" value="2"/>
</dbReference>
<dbReference type="PROSITE" id="PS00455">
    <property type="entry name" value="AMP_BINDING"/>
    <property type="match status" value="1"/>
</dbReference>
<dbReference type="InterPro" id="IPR010071">
    <property type="entry name" value="AA_adenyl_dom"/>
</dbReference>
<dbReference type="EMBL" id="JAVXZY010000032">
    <property type="protein sequence ID" value="MDT9002482.1"/>
    <property type="molecule type" value="Genomic_DNA"/>
</dbReference>
<dbReference type="InterPro" id="IPR045851">
    <property type="entry name" value="AMP-bd_C_sf"/>
</dbReference>
<proteinExistence type="predicted"/>
<reference evidence="2" key="1">
    <citation type="submission" date="2023-09" db="EMBL/GenBank/DDBJ databases">
        <title>Paucibacter sp. APW11 Genome sequencing and assembly.</title>
        <authorList>
            <person name="Kim I."/>
        </authorList>
    </citation>
    <scope>NUCLEOTIDE SEQUENCE</scope>
    <source>
        <strain evidence="2">APW11</strain>
    </source>
</reference>
<name>A0ABU3PJY9_9BURK</name>
<dbReference type="NCBIfam" id="TIGR01733">
    <property type="entry name" value="AA-adenyl-dom"/>
    <property type="match status" value="1"/>
</dbReference>
<evidence type="ECO:0000313" key="2">
    <source>
        <dbReference type="EMBL" id="MDT9002482.1"/>
    </source>
</evidence>
<dbReference type="CDD" id="cd05930">
    <property type="entry name" value="A_NRPS"/>
    <property type="match status" value="1"/>
</dbReference>
<dbReference type="Gene3D" id="1.10.1200.10">
    <property type="entry name" value="ACP-like"/>
    <property type="match status" value="1"/>
</dbReference>
<dbReference type="Gene3D" id="2.30.38.10">
    <property type="entry name" value="Luciferase, Domain 3"/>
    <property type="match status" value="1"/>
</dbReference>
<dbReference type="InterPro" id="IPR036736">
    <property type="entry name" value="ACP-like_sf"/>
</dbReference>
<gene>
    <name evidence="2" type="ORF">RQP53_24635</name>
</gene>
<dbReference type="Gene3D" id="3.30.559.30">
    <property type="entry name" value="Nonribosomal peptide synthetase, condensation domain"/>
    <property type="match status" value="1"/>
</dbReference>
<accession>A0ABU3PJY9</accession>
<sequence length="608" mass="66511">YATALFDAETIERFAGYYRRVLEGMVADATQRVDRLALLDEAELEQQLVSWNRSERQYPLEQSYTQLFERQVSLDPSRLAVVCGEQRLSYGELYARSTRLAAALRRAGAGRDTLVTLVSERDEVLLTMMLAVLQAGAAFLPLDIKHPSQRLREIVQMSGSVLLLVSEGCREQAAALAGEMACVVAQQQWAEGAEGQVLPTVAIDFRPSDLAYVIFTSGSTGKPKGAMVEQLGMLNHMFGKLETMAVGASDRLAQTASPAFDICVWQFLSALVVGGCTVILRDEIAYDPQGLVHAVEREGITLLQTVPSMMRAMLNALDEGESAPPLASLRWLIPTGEALSTKLACDWFDRYAGIPLMNVYGPAECSDDVTYQAFTEKPAPDSLIAIGRPTPNNKIYILDRQGQPVPVGVKGEICVGGLGVGRGYLNNPQQTEAAFVAHPWGGGRFYRTGDLGSYRRDGTIDFHGRLDFQVKIRGFRIELGEIEARLAQCEGVQEAVVLARAQDGQEARLVAYVVAPTELDIAKLRAELGRGLPEYMVPAAFVRLEAFPLTPNGKLDRKALPEPDVSAVAARAYEAPQGEVEQTLAAIWGELLKLQRIGRRDNFFELGG</sequence>
<dbReference type="Proteomes" id="UP001246372">
    <property type="component" value="Unassembled WGS sequence"/>
</dbReference>
<protein>
    <submittedName>
        <fullName evidence="2">Amino acid adenylation domain-containing protein</fullName>
    </submittedName>
</protein>
<dbReference type="PROSITE" id="PS50075">
    <property type="entry name" value="CARRIER"/>
    <property type="match status" value="1"/>
</dbReference>
<organism evidence="2 3">
    <name type="scientific">Roseateles aquae</name>
    <dbReference type="NCBI Taxonomy" id="3077235"/>
    <lineage>
        <taxon>Bacteria</taxon>
        <taxon>Pseudomonadati</taxon>
        <taxon>Pseudomonadota</taxon>
        <taxon>Betaproteobacteria</taxon>
        <taxon>Burkholderiales</taxon>
        <taxon>Sphaerotilaceae</taxon>
        <taxon>Roseateles</taxon>
    </lineage>
</organism>
<dbReference type="PANTHER" id="PTHR45527">
    <property type="entry name" value="NONRIBOSOMAL PEPTIDE SYNTHETASE"/>
    <property type="match status" value="1"/>
</dbReference>
<evidence type="ECO:0000313" key="3">
    <source>
        <dbReference type="Proteomes" id="UP001246372"/>
    </source>
</evidence>
<dbReference type="PANTHER" id="PTHR45527:SF1">
    <property type="entry name" value="FATTY ACID SYNTHASE"/>
    <property type="match status" value="1"/>
</dbReference>
<dbReference type="Gene3D" id="3.30.300.30">
    <property type="match status" value="1"/>
</dbReference>
<dbReference type="SUPFAM" id="SSF56801">
    <property type="entry name" value="Acetyl-CoA synthetase-like"/>
    <property type="match status" value="1"/>
</dbReference>
<dbReference type="Pfam" id="PF00501">
    <property type="entry name" value="AMP-binding"/>
    <property type="match status" value="1"/>
</dbReference>
<feature type="non-terminal residue" evidence="2">
    <location>
        <position position="1"/>
    </location>
</feature>
<feature type="domain" description="Carrier" evidence="1">
    <location>
        <begin position="575"/>
        <end position="608"/>
    </location>
</feature>
<dbReference type="Pfam" id="PF13193">
    <property type="entry name" value="AMP-binding_C"/>
    <property type="match status" value="1"/>
</dbReference>
<dbReference type="InterPro" id="IPR009081">
    <property type="entry name" value="PP-bd_ACP"/>
</dbReference>
<comment type="caution">
    <text evidence="2">The sequence shown here is derived from an EMBL/GenBank/DDBJ whole genome shotgun (WGS) entry which is preliminary data.</text>
</comment>
<dbReference type="RefSeq" id="WP_315653379.1">
    <property type="nucleotide sequence ID" value="NZ_JAVXZY010000032.1"/>
</dbReference>
<dbReference type="InterPro" id="IPR020845">
    <property type="entry name" value="AMP-binding_CS"/>
</dbReference>